<evidence type="ECO:0000256" key="2">
    <source>
        <dbReference type="SAM" id="Phobius"/>
    </source>
</evidence>
<dbReference type="OrthoDB" id="191995at2759"/>
<feature type="transmembrane region" description="Helical" evidence="2">
    <location>
        <begin position="417"/>
        <end position="436"/>
    </location>
</feature>
<feature type="transmembrane region" description="Helical" evidence="2">
    <location>
        <begin position="391"/>
        <end position="411"/>
    </location>
</feature>
<evidence type="ECO:0000313" key="5">
    <source>
        <dbReference type="Proteomes" id="UP000789595"/>
    </source>
</evidence>
<keyword evidence="2" id="KW-0472">Membrane</keyword>
<proteinExistence type="predicted"/>
<dbReference type="EMBL" id="CAKKNE010000003">
    <property type="protein sequence ID" value="CAH0370891.1"/>
    <property type="molecule type" value="Genomic_DNA"/>
</dbReference>
<dbReference type="InterPro" id="IPR010640">
    <property type="entry name" value="Low_temperature_requirement_A"/>
</dbReference>
<feature type="transmembrane region" description="Helical" evidence="2">
    <location>
        <begin position="495"/>
        <end position="517"/>
    </location>
</feature>
<evidence type="ECO:0008006" key="6">
    <source>
        <dbReference type="Google" id="ProtNLM"/>
    </source>
</evidence>
<organism evidence="3">
    <name type="scientific">Pelagomonas calceolata</name>
    <dbReference type="NCBI Taxonomy" id="35677"/>
    <lineage>
        <taxon>Eukaryota</taxon>
        <taxon>Sar</taxon>
        <taxon>Stramenopiles</taxon>
        <taxon>Ochrophyta</taxon>
        <taxon>Pelagophyceae</taxon>
        <taxon>Pelagomonadales</taxon>
        <taxon>Pelagomonadaceae</taxon>
        <taxon>Pelagomonas</taxon>
    </lineage>
</organism>
<feature type="transmembrane region" description="Helical" evidence="2">
    <location>
        <begin position="456"/>
        <end position="480"/>
    </location>
</feature>
<keyword evidence="2" id="KW-0812">Transmembrane</keyword>
<gene>
    <name evidence="3" type="ORF">PCAL00307_LOCUS11636</name>
    <name evidence="4" type="ORF">PECAL_3P08040</name>
</gene>
<feature type="region of interest" description="Disordered" evidence="1">
    <location>
        <begin position="1"/>
        <end position="70"/>
    </location>
</feature>
<feature type="compositionally biased region" description="Basic residues" evidence="1">
    <location>
        <begin position="598"/>
        <end position="609"/>
    </location>
</feature>
<feature type="region of interest" description="Disordered" evidence="1">
    <location>
        <begin position="159"/>
        <end position="178"/>
    </location>
</feature>
<dbReference type="Proteomes" id="UP000789595">
    <property type="component" value="Unassembled WGS sequence"/>
</dbReference>
<feature type="transmembrane region" description="Helical" evidence="2">
    <location>
        <begin position="529"/>
        <end position="548"/>
    </location>
</feature>
<feature type="transmembrane region" description="Helical" evidence="2">
    <location>
        <begin position="225"/>
        <end position="246"/>
    </location>
</feature>
<feature type="transmembrane region" description="Helical" evidence="2">
    <location>
        <begin position="330"/>
        <end position="350"/>
    </location>
</feature>
<reference evidence="4" key="2">
    <citation type="submission" date="2021-11" db="EMBL/GenBank/DDBJ databases">
        <authorList>
            <consortium name="Genoscope - CEA"/>
            <person name="William W."/>
        </authorList>
    </citation>
    <scope>NUCLEOTIDE SEQUENCE</scope>
</reference>
<name>A0A7S3ZWD6_9STRA</name>
<feature type="transmembrane region" description="Helical" evidence="2">
    <location>
        <begin position="252"/>
        <end position="271"/>
    </location>
</feature>
<dbReference type="PANTHER" id="PTHR36840">
    <property type="entry name" value="BLL5714 PROTEIN"/>
    <property type="match status" value="1"/>
</dbReference>
<dbReference type="Pfam" id="PF06772">
    <property type="entry name" value="LtrA"/>
    <property type="match status" value="1"/>
</dbReference>
<feature type="compositionally biased region" description="Basic and acidic residues" evidence="1">
    <location>
        <begin position="162"/>
        <end position="178"/>
    </location>
</feature>
<feature type="transmembrane region" description="Helical" evidence="2">
    <location>
        <begin position="192"/>
        <end position="213"/>
    </location>
</feature>
<feature type="transmembrane region" description="Helical" evidence="2">
    <location>
        <begin position="554"/>
        <end position="574"/>
    </location>
</feature>
<evidence type="ECO:0000313" key="3">
    <source>
        <dbReference type="EMBL" id="CAE0696200.1"/>
    </source>
</evidence>
<accession>A0A7S3ZWD6</accession>
<reference evidence="3" key="1">
    <citation type="submission" date="2021-01" db="EMBL/GenBank/DDBJ databases">
        <authorList>
            <person name="Corre E."/>
            <person name="Pelletier E."/>
            <person name="Niang G."/>
            <person name="Scheremetjew M."/>
            <person name="Finn R."/>
            <person name="Kale V."/>
            <person name="Holt S."/>
            <person name="Cochrane G."/>
            <person name="Meng A."/>
            <person name="Brown T."/>
            <person name="Cohen L."/>
        </authorList>
    </citation>
    <scope>NUCLEOTIDE SEQUENCE</scope>
    <source>
        <strain evidence="3">CCMP1756</strain>
    </source>
</reference>
<feature type="compositionally biased region" description="Pro residues" evidence="1">
    <location>
        <begin position="14"/>
        <end position="23"/>
    </location>
</feature>
<sequence length="630" mass="70717">MGLGRSKEEEPPDDAAPPAPAETPPAAGITSDEEEAVQVRKAARARRVKGITGSPGVHSFHKQKNWGGETPSRRQELARRVQEHHDAIFDTDATMFDASQRDVGVFEIIDGPYTPPMTLDEYEEELDGEEYKSSWDELFFDLALVAAFGMLANILRAGGHKSPHDHGEDEHHDDHEDHRRLSGGFELVPTSFHNAIILYCLETSAVIAVRRFTDGHRSQWRRNDLVGSVLLLARAVCVLGMAACAIDAEEGIWRFHAFAVVANGIGLISVLDSLWSRPKRWRTLKTEAINLTLNIVFSLIYACLFCPQIGDMMTRHTEDHEDKVRNTAADIAFLIWGLYTPFMFCGSWMLPGAGIAIGEHEHHHDEERGHDYYVNHDGIVPVNVEYVSERFGLLIIITCGESLFAGAAIVASSRSMLSLLMAGLCVYFALLVKLLYFELQGHVSEHAMDISQINGVLWTLAHLPVFVCSAGAGAVLHWAAIDPQENRWQIDERNLFLGFTCLLLFSLSLIMLLHGRLHNDRKHWWTKKYTRIFVRMALSVIMISGIQIKDHDNLWVLIYVCSFMTVDFIYEFVCKRAISSEHAREVKEHSSPDLSASSKHHKHHNKHDHHASPAAPPDPAPAPDDHKHEA</sequence>
<dbReference type="EMBL" id="HBIW01013544">
    <property type="protein sequence ID" value="CAE0696200.1"/>
    <property type="molecule type" value="Transcribed_RNA"/>
</dbReference>
<dbReference type="PANTHER" id="PTHR36840:SF1">
    <property type="entry name" value="BLL5714 PROTEIN"/>
    <property type="match status" value="1"/>
</dbReference>
<dbReference type="AlphaFoldDB" id="A0A7S3ZWD6"/>
<keyword evidence="2" id="KW-1133">Transmembrane helix</keyword>
<keyword evidence="5" id="KW-1185">Reference proteome</keyword>
<feature type="transmembrane region" description="Helical" evidence="2">
    <location>
        <begin position="291"/>
        <end position="310"/>
    </location>
</feature>
<evidence type="ECO:0000256" key="1">
    <source>
        <dbReference type="SAM" id="MobiDB-lite"/>
    </source>
</evidence>
<feature type="region of interest" description="Disordered" evidence="1">
    <location>
        <begin position="585"/>
        <end position="630"/>
    </location>
</feature>
<protein>
    <recommendedName>
        <fullName evidence="6">Transmembrane protein</fullName>
    </recommendedName>
</protein>
<evidence type="ECO:0000313" key="4">
    <source>
        <dbReference type="EMBL" id="CAH0370891.1"/>
    </source>
</evidence>